<feature type="region of interest" description="Disordered" evidence="1">
    <location>
        <begin position="462"/>
        <end position="493"/>
    </location>
</feature>
<evidence type="ECO:0008006" key="4">
    <source>
        <dbReference type="Google" id="ProtNLM"/>
    </source>
</evidence>
<evidence type="ECO:0000313" key="3">
    <source>
        <dbReference type="Proteomes" id="UP000027195"/>
    </source>
</evidence>
<dbReference type="OrthoDB" id="5413003at2759"/>
<protein>
    <recommendedName>
        <fullName evidence="4">Ino eighty subunit 1</fullName>
    </recommendedName>
</protein>
<sequence>MSTPRASYAPKDSSHWVEVEQEHTPVYVHHKILPIKHADGEPLTRSDIQFDLLQAIFTDNTQAFTDQSPDKKRGPPGKVTFCELYVNAILNSPKCTKVARDKMLETPSYAVEFAKMCLLVNVGRINTTLAFYHEMRTILRSYHPVPSLMKTPVSERNMMDAPRMKACLKGCRLPHEKNNAPATPAEILKKITQGSVPPTSVVNLVFVLANHVTPFSRLHFDPSIDFLDLFIPINISSAHRAKAFLWTVFHYLEGPEKPNPFNDDYAAQHPGKAPWLPRISKEQMEAENVDTVPEKEFAAKMKHHRIEFLKYQAAEEETIKKVEEPKYMAGRQQSQQQPSSSTQPAQQYNYQNQQPSGSQRKRKRVPSSSVDISEHRQFGTNSPSPGPSVHSTYSRYPPLEFSPISTALRPVRAPSALPESSSFLQQTWNALSNTDPFADSDEEEIDERVKLDYERRLYLLNRIRGKEPTPEPEPGPDSEAQHQEMYPVQQAVA</sequence>
<dbReference type="AlphaFoldDB" id="A0A067MWZ8"/>
<evidence type="ECO:0000313" key="2">
    <source>
        <dbReference type="EMBL" id="KDQ20263.1"/>
    </source>
</evidence>
<organism evidence="2 3">
    <name type="scientific">Botryobasidium botryosum (strain FD-172 SS1)</name>
    <dbReference type="NCBI Taxonomy" id="930990"/>
    <lineage>
        <taxon>Eukaryota</taxon>
        <taxon>Fungi</taxon>
        <taxon>Dikarya</taxon>
        <taxon>Basidiomycota</taxon>
        <taxon>Agaricomycotina</taxon>
        <taxon>Agaricomycetes</taxon>
        <taxon>Cantharellales</taxon>
        <taxon>Botryobasidiaceae</taxon>
        <taxon>Botryobasidium</taxon>
    </lineage>
</organism>
<reference evidence="3" key="1">
    <citation type="journal article" date="2014" name="Proc. Natl. Acad. Sci. U.S.A.">
        <title>Extensive sampling of basidiomycete genomes demonstrates inadequacy of the white-rot/brown-rot paradigm for wood decay fungi.</title>
        <authorList>
            <person name="Riley R."/>
            <person name="Salamov A.A."/>
            <person name="Brown D.W."/>
            <person name="Nagy L.G."/>
            <person name="Floudas D."/>
            <person name="Held B.W."/>
            <person name="Levasseur A."/>
            <person name="Lombard V."/>
            <person name="Morin E."/>
            <person name="Otillar R."/>
            <person name="Lindquist E.A."/>
            <person name="Sun H."/>
            <person name="LaButti K.M."/>
            <person name="Schmutz J."/>
            <person name="Jabbour D."/>
            <person name="Luo H."/>
            <person name="Baker S.E."/>
            <person name="Pisabarro A.G."/>
            <person name="Walton J.D."/>
            <person name="Blanchette R.A."/>
            <person name="Henrissat B."/>
            <person name="Martin F."/>
            <person name="Cullen D."/>
            <person name="Hibbett D.S."/>
            <person name="Grigoriev I.V."/>
        </authorList>
    </citation>
    <scope>NUCLEOTIDE SEQUENCE [LARGE SCALE GENOMIC DNA]</scope>
    <source>
        <strain evidence="3">FD-172 SS1</strain>
    </source>
</reference>
<dbReference type="STRING" id="930990.A0A067MWZ8"/>
<dbReference type="InParanoid" id="A0A067MWZ8"/>
<feature type="compositionally biased region" description="Polar residues" evidence="1">
    <location>
        <begin position="378"/>
        <end position="394"/>
    </location>
</feature>
<proteinExistence type="predicted"/>
<feature type="region of interest" description="Disordered" evidence="1">
    <location>
        <begin position="328"/>
        <end position="394"/>
    </location>
</feature>
<dbReference type="GO" id="GO:0031011">
    <property type="term" value="C:Ino80 complex"/>
    <property type="evidence" value="ECO:0007669"/>
    <property type="project" value="InterPro"/>
</dbReference>
<accession>A0A067MWZ8</accession>
<dbReference type="PANTHER" id="PTHR37287">
    <property type="entry name" value="INO EIGHTY SUBUNIT 1"/>
    <property type="match status" value="1"/>
</dbReference>
<gene>
    <name evidence="2" type="ORF">BOTBODRAFT_27679</name>
</gene>
<dbReference type="PANTHER" id="PTHR37287:SF1">
    <property type="entry name" value="INO EIGHTY SUBUNIT 1"/>
    <property type="match status" value="1"/>
</dbReference>
<dbReference type="InterPro" id="IPR038014">
    <property type="entry name" value="Ies1"/>
</dbReference>
<dbReference type="Proteomes" id="UP000027195">
    <property type="component" value="Unassembled WGS sequence"/>
</dbReference>
<dbReference type="HOGENOM" id="CLU_007606_2_1_1"/>
<name>A0A067MWZ8_BOTB1</name>
<feature type="compositionally biased region" description="Low complexity" evidence="1">
    <location>
        <begin position="332"/>
        <end position="358"/>
    </location>
</feature>
<evidence type="ECO:0000256" key="1">
    <source>
        <dbReference type="SAM" id="MobiDB-lite"/>
    </source>
</evidence>
<keyword evidence="3" id="KW-1185">Reference proteome</keyword>
<dbReference type="EMBL" id="KL198018">
    <property type="protein sequence ID" value="KDQ20263.1"/>
    <property type="molecule type" value="Genomic_DNA"/>
</dbReference>